<keyword evidence="18" id="KW-1185">Reference proteome</keyword>
<keyword evidence="5 15" id="KW-0808">Transferase</keyword>
<dbReference type="CDD" id="cd03586">
    <property type="entry name" value="PolY_Pol_IV_kappa"/>
    <property type="match status" value="1"/>
</dbReference>
<feature type="domain" description="UmuC" evidence="16">
    <location>
        <begin position="7"/>
        <end position="187"/>
    </location>
</feature>
<dbReference type="InterPro" id="IPR053848">
    <property type="entry name" value="IMS_HHH_1"/>
</dbReference>
<evidence type="ECO:0000256" key="9">
    <source>
        <dbReference type="ARBA" id="ARBA00022763"/>
    </source>
</evidence>
<feature type="binding site" evidence="15">
    <location>
        <position position="105"/>
    </location>
    <ligand>
        <name>Mg(2+)</name>
        <dbReference type="ChEBI" id="CHEBI:18420"/>
    </ligand>
</feature>
<feature type="active site" evidence="15">
    <location>
        <position position="106"/>
    </location>
</feature>
<dbReference type="InterPro" id="IPR043502">
    <property type="entry name" value="DNA/RNA_pol_sf"/>
</dbReference>
<sequence>MSDGRKIIHIDMDAFYASIEQRDHPELKGKPVAVGHADLRGVVAAASYEARRYGVRSAMSSVKAKKLCPELIFVEGRMEVYKGVSARIHEIFHDYTDIVEPISLDEAFLDVSENKKHIELAVDIAREIKQRIRSELNLVASAGVSYNKFLAKVASDYRKPDGLCTIHPERAEEFISTLPIESFWGVGSVTARKMHLLGIHTGKDLRACSLEMLIRQFGKTGQLYYDFARGIDLRPVEAERIRKSIGCEHTLEKDITLKSSVIIELYHVARELVVRLERKEFKGMTLTLKVKFHDFSQITRSRTSSRLLYKLEDILPMAKQLLSEVDYEQHPIRLLGLSVSNPKDEQQERVPEWVQLELEFEK</sequence>
<evidence type="ECO:0000256" key="3">
    <source>
        <dbReference type="ARBA" id="ARBA00022457"/>
    </source>
</evidence>
<evidence type="ECO:0000256" key="13">
    <source>
        <dbReference type="ARBA" id="ARBA00023204"/>
    </source>
</evidence>
<dbReference type="InterPro" id="IPR036775">
    <property type="entry name" value="DNA_pol_Y-fam_lit_finger_sf"/>
</dbReference>
<evidence type="ECO:0000256" key="14">
    <source>
        <dbReference type="ARBA" id="ARBA00049244"/>
    </source>
</evidence>
<gene>
    <name evidence="15 17" type="primary">dinB</name>
    <name evidence="17" type="ORF">O6P32_03685</name>
</gene>
<evidence type="ECO:0000256" key="11">
    <source>
        <dbReference type="ARBA" id="ARBA00022932"/>
    </source>
</evidence>
<dbReference type="SUPFAM" id="SSF56672">
    <property type="entry name" value="DNA/RNA polymerases"/>
    <property type="match status" value="1"/>
</dbReference>
<dbReference type="Pfam" id="PF00817">
    <property type="entry name" value="IMS"/>
    <property type="match status" value="1"/>
</dbReference>
<dbReference type="RefSeq" id="WP_269876869.1">
    <property type="nucleotide sequence ID" value="NZ_JAPZVM010000002.1"/>
</dbReference>
<keyword evidence="6 15" id="KW-0548">Nucleotidyltransferase</keyword>
<organism evidence="17 18">
    <name type="scientific">Phocaeicola acetigenes</name>
    <dbReference type="NCBI Taxonomy" id="3016083"/>
    <lineage>
        <taxon>Bacteria</taxon>
        <taxon>Pseudomonadati</taxon>
        <taxon>Bacteroidota</taxon>
        <taxon>Bacteroidia</taxon>
        <taxon>Bacteroidales</taxon>
        <taxon>Bacteroidaceae</taxon>
        <taxon>Phocaeicola</taxon>
    </lineage>
</organism>
<keyword evidence="4 15" id="KW-0963">Cytoplasm</keyword>
<keyword evidence="7 15" id="KW-0235">DNA replication</keyword>
<reference evidence="17" key="1">
    <citation type="submission" date="2022-12" db="EMBL/GenBank/DDBJ databases">
        <title>Phocaeicola acetigenes sp. nov., isolated feces from a healthy human.</title>
        <authorList>
            <person name="Do H."/>
            <person name="Ha Y.B."/>
            <person name="Kim J.-S."/>
            <person name="Suh M.K."/>
            <person name="Kim H.S."/>
            <person name="Lee J.-S."/>
        </authorList>
    </citation>
    <scope>NUCLEOTIDE SEQUENCE</scope>
    <source>
        <strain evidence="17">KGMB11183</strain>
    </source>
</reference>
<keyword evidence="3 15" id="KW-0515">Mutator protein</keyword>
<dbReference type="Pfam" id="PF11799">
    <property type="entry name" value="IMS_C"/>
    <property type="match status" value="1"/>
</dbReference>
<evidence type="ECO:0000256" key="8">
    <source>
        <dbReference type="ARBA" id="ARBA00022723"/>
    </source>
</evidence>
<comment type="function">
    <text evidence="15">Poorly processive, error-prone DNA polymerase involved in untargeted mutagenesis. Copies undamaged DNA at stalled replication forks, which arise in vivo from mismatched or misaligned primer ends. These misaligned primers can be extended by PolIV. Exhibits no 3'-5' exonuclease (proofreading) activity. May be involved in translesional synthesis, in conjunction with the beta clamp from PolIII.</text>
</comment>
<dbReference type="Gene3D" id="3.30.1490.100">
    <property type="entry name" value="DNA polymerase, Y-family, little finger domain"/>
    <property type="match status" value="1"/>
</dbReference>
<protein>
    <recommendedName>
        <fullName evidence="15">DNA polymerase IV</fullName>
        <shortName evidence="15">Pol IV</shortName>
        <ecNumber evidence="15">2.7.7.7</ecNumber>
    </recommendedName>
</protein>
<keyword evidence="13 15" id="KW-0234">DNA repair</keyword>
<name>A0ABT4PFI0_9BACT</name>
<evidence type="ECO:0000256" key="5">
    <source>
        <dbReference type="ARBA" id="ARBA00022679"/>
    </source>
</evidence>
<feature type="site" description="Substrate discrimination" evidence="15">
    <location>
        <position position="16"/>
    </location>
</feature>
<evidence type="ECO:0000256" key="15">
    <source>
        <dbReference type="HAMAP-Rule" id="MF_01113"/>
    </source>
</evidence>
<dbReference type="HAMAP" id="MF_01113">
    <property type="entry name" value="DNApol_IV"/>
    <property type="match status" value="1"/>
</dbReference>
<feature type="binding site" evidence="15">
    <location>
        <position position="11"/>
    </location>
    <ligand>
        <name>Mg(2+)</name>
        <dbReference type="ChEBI" id="CHEBI:18420"/>
    </ligand>
</feature>
<evidence type="ECO:0000256" key="6">
    <source>
        <dbReference type="ARBA" id="ARBA00022695"/>
    </source>
</evidence>
<keyword evidence="12 15" id="KW-0238">DNA-binding</keyword>
<dbReference type="InterPro" id="IPR022880">
    <property type="entry name" value="DNApol_IV"/>
</dbReference>
<keyword evidence="9 15" id="KW-0227">DNA damage</keyword>
<dbReference type="InterPro" id="IPR050116">
    <property type="entry name" value="DNA_polymerase-Y"/>
</dbReference>
<evidence type="ECO:0000256" key="1">
    <source>
        <dbReference type="ARBA" id="ARBA00004496"/>
    </source>
</evidence>
<dbReference type="Pfam" id="PF21999">
    <property type="entry name" value="IMS_HHH_1"/>
    <property type="match status" value="1"/>
</dbReference>
<dbReference type="EMBL" id="JAPZVM010000002">
    <property type="protein sequence ID" value="MCZ8371807.1"/>
    <property type="molecule type" value="Genomic_DNA"/>
</dbReference>
<comment type="catalytic activity">
    <reaction evidence="14 15">
        <text>DNA(n) + a 2'-deoxyribonucleoside 5'-triphosphate = DNA(n+1) + diphosphate</text>
        <dbReference type="Rhea" id="RHEA:22508"/>
        <dbReference type="Rhea" id="RHEA-COMP:17339"/>
        <dbReference type="Rhea" id="RHEA-COMP:17340"/>
        <dbReference type="ChEBI" id="CHEBI:33019"/>
        <dbReference type="ChEBI" id="CHEBI:61560"/>
        <dbReference type="ChEBI" id="CHEBI:173112"/>
        <dbReference type="EC" id="2.7.7.7"/>
    </reaction>
</comment>
<keyword evidence="10 15" id="KW-0460">Magnesium</keyword>
<dbReference type="Gene3D" id="3.40.1170.60">
    <property type="match status" value="1"/>
</dbReference>
<dbReference type="Proteomes" id="UP001141933">
    <property type="component" value="Unassembled WGS sequence"/>
</dbReference>
<evidence type="ECO:0000256" key="2">
    <source>
        <dbReference type="ARBA" id="ARBA00010945"/>
    </source>
</evidence>
<dbReference type="InterPro" id="IPR043128">
    <property type="entry name" value="Rev_trsase/Diguanyl_cyclase"/>
</dbReference>
<evidence type="ECO:0000256" key="12">
    <source>
        <dbReference type="ARBA" id="ARBA00023125"/>
    </source>
</evidence>
<comment type="similarity">
    <text evidence="2 15">Belongs to the DNA polymerase type-Y family.</text>
</comment>
<accession>A0ABT4PFI0</accession>
<dbReference type="PANTHER" id="PTHR11076">
    <property type="entry name" value="DNA REPAIR POLYMERASE UMUC / TRANSFERASE FAMILY MEMBER"/>
    <property type="match status" value="1"/>
</dbReference>
<evidence type="ECO:0000256" key="7">
    <source>
        <dbReference type="ARBA" id="ARBA00022705"/>
    </source>
</evidence>
<comment type="caution">
    <text evidence="17">The sequence shown here is derived from an EMBL/GenBank/DDBJ whole genome shotgun (WGS) entry which is preliminary data.</text>
</comment>
<proteinExistence type="inferred from homology"/>
<dbReference type="NCBIfam" id="NF002677">
    <property type="entry name" value="PRK02406.1"/>
    <property type="match status" value="1"/>
</dbReference>
<dbReference type="Gene3D" id="1.10.150.20">
    <property type="entry name" value="5' to 3' exonuclease, C-terminal subdomain"/>
    <property type="match status" value="1"/>
</dbReference>
<comment type="subcellular location">
    <subcellularLocation>
        <location evidence="1 15">Cytoplasm</location>
    </subcellularLocation>
</comment>
<comment type="cofactor">
    <cofactor evidence="15">
        <name>Mg(2+)</name>
        <dbReference type="ChEBI" id="CHEBI:18420"/>
    </cofactor>
    <text evidence="15">Binds 2 magnesium ions per subunit.</text>
</comment>
<dbReference type="PANTHER" id="PTHR11076:SF33">
    <property type="entry name" value="DNA POLYMERASE KAPPA"/>
    <property type="match status" value="1"/>
</dbReference>
<evidence type="ECO:0000259" key="16">
    <source>
        <dbReference type="PROSITE" id="PS50173"/>
    </source>
</evidence>
<dbReference type="EC" id="2.7.7.7" evidence="15"/>
<evidence type="ECO:0000313" key="18">
    <source>
        <dbReference type="Proteomes" id="UP001141933"/>
    </source>
</evidence>
<evidence type="ECO:0000256" key="4">
    <source>
        <dbReference type="ARBA" id="ARBA00022490"/>
    </source>
</evidence>
<dbReference type="InterPro" id="IPR017961">
    <property type="entry name" value="DNA_pol_Y-fam_little_finger"/>
</dbReference>
<keyword evidence="11 15" id="KW-0239">DNA-directed DNA polymerase</keyword>
<dbReference type="PROSITE" id="PS50173">
    <property type="entry name" value="UMUC"/>
    <property type="match status" value="1"/>
</dbReference>
<dbReference type="GO" id="GO:0003887">
    <property type="term" value="F:DNA-directed DNA polymerase activity"/>
    <property type="evidence" value="ECO:0007669"/>
    <property type="project" value="UniProtKB-EC"/>
</dbReference>
<keyword evidence="8 15" id="KW-0479">Metal-binding</keyword>
<dbReference type="SUPFAM" id="SSF100879">
    <property type="entry name" value="Lesion bypass DNA polymerase (Y-family), little finger domain"/>
    <property type="match status" value="1"/>
</dbReference>
<evidence type="ECO:0000313" key="17">
    <source>
        <dbReference type="EMBL" id="MCZ8371807.1"/>
    </source>
</evidence>
<dbReference type="InterPro" id="IPR001126">
    <property type="entry name" value="UmuC"/>
</dbReference>
<comment type="subunit">
    <text evidence="15">Monomer.</text>
</comment>
<dbReference type="Gene3D" id="3.30.70.270">
    <property type="match status" value="1"/>
</dbReference>
<evidence type="ECO:0000256" key="10">
    <source>
        <dbReference type="ARBA" id="ARBA00022842"/>
    </source>
</evidence>